<name>A0A831X7S4_9BACT</name>
<comment type="similarity">
    <text evidence="1">Belongs to the CapA family.</text>
</comment>
<protein>
    <submittedName>
        <fullName evidence="3">CapA family protein</fullName>
    </submittedName>
</protein>
<sequence>MAKRIVVTATGDALITRRMPDYPDEPFRRLVDLIRLADVAFTNMEMTLSNYEGSPVVESGGMNLSAEPGVARDLRRMGFNLTAFANNHTLNYGEHGCLETLRVLREVDFVCAGAGRHLDEARSPAYLETAADRVGLVACASTFAKGQEAGAQRPDTPGRPGLNPQRFDTLYAVDQEHYDAVKRIAELTGAEKWRQWRIWMGFGKPPKREGEFIFAERSFIVSDRFEIRTEPNQDDLAGNTRSVRIAREMSDLTLVSIHAHEPKDEMWQPADFIVEFAHACIDAGADMVIGHGPHMLRGLEIYRGKPIFYSLGNFIFQYEYLQRIPADDYATMNADPSMTPPEVFRLVSQNDTRSFPAEPRYWETVLPLCTFAGRELVSIELHPVTLGPGSGWPERGTPRLADPRHGEEILRWMADLSAAYGTAIDIVDGVGRVRL</sequence>
<feature type="domain" description="Capsule synthesis protein CapA" evidence="2">
    <location>
        <begin position="6"/>
        <end position="318"/>
    </location>
</feature>
<dbReference type="InterPro" id="IPR019079">
    <property type="entry name" value="Capsule_synth_CapA"/>
</dbReference>
<reference evidence="3" key="1">
    <citation type="journal article" date="2020" name="mSystems">
        <title>Genome- and Community-Level Interaction Insights into Carbon Utilization and Element Cycling Functions of Hydrothermarchaeota in Hydrothermal Sediment.</title>
        <authorList>
            <person name="Zhou Z."/>
            <person name="Liu Y."/>
            <person name="Xu W."/>
            <person name="Pan J."/>
            <person name="Luo Z.H."/>
            <person name="Li M."/>
        </authorList>
    </citation>
    <scope>NUCLEOTIDE SEQUENCE [LARGE SCALE GENOMIC DNA]</scope>
    <source>
        <strain evidence="3">SpSt-210</strain>
    </source>
</reference>
<evidence type="ECO:0000259" key="2">
    <source>
        <dbReference type="SMART" id="SM00854"/>
    </source>
</evidence>
<dbReference type="EMBL" id="DSIY01000077">
    <property type="protein sequence ID" value="HEG90490.1"/>
    <property type="molecule type" value="Genomic_DNA"/>
</dbReference>
<dbReference type="InterPro" id="IPR052169">
    <property type="entry name" value="CW_Biosynth-Accessory"/>
</dbReference>
<organism evidence="3">
    <name type="scientific">Thermorudis peleae</name>
    <dbReference type="NCBI Taxonomy" id="1382356"/>
    <lineage>
        <taxon>Bacteria</taxon>
        <taxon>Pseudomonadati</taxon>
        <taxon>Thermomicrobiota</taxon>
        <taxon>Thermomicrobia</taxon>
        <taxon>Thermomicrobia incertae sedis</taxon>
        <taxon>Thermorudis</taxon>
    </lineage>
</organism>
<dbReference type="Pfam" id="PF09587">
    <property type="entry name" value="PGA_cap"/>
    <property type="match status" value="1"/>
</dbReference>
<accession>A0A831X7S4</accession>
<dbReference type="InterPro" id="IPR029052">
    <property type="entry name" value="Metallo-depent_PP-like"/>
</dbReference>
<dbReference type="AlphaFoldDB" id="A0A831X7S4"/>
<dbReference type="SMART" id="SM00854">
    <property type="entry name" value="PGA_cap"/>
    <property type="match status" value="1"/>
</dbReference>
<dbReference type="CDD" id="cd07381">
    <property type="entry name" value="MPP_CapA"/>
    <property type="match status" value="1"/>
</dbReference>
<evidence type="ECO:0000313" key="3">
    <source>
        <dbReference type="EMBL" id="HEG90490.1"/>
    </source>
</evidence>
<dbReference type="PANTHER" id="PTHR33393">
    <property type="entry name" value="POLYGLUTAMINE SYNTHESIS ACCESSORY PROTEIN RV0574C-RELATED"/>
    <property type="match status" value="1"/>
</dbReference>
<dbReference type="PANTHER" id="PTHR33393:SF11">
    <property type="entry name" value="POLYGLUTAMINE SYNTHESIS ACCESSORY PROTEIN RV0574C-RELATED"/>
    <property type="match status" value="1"/>
</dbReference>
<dbReference type="SUPFAM" id="SSF56300">
    <property type="entry name" value="Metallo-dependent phosphatases"/>
    <property type="match status" value="1"/>
</dbReference>
<evidence type="ECO:0000256" key="1">
    <source>
        <dbReference type="ARBA" id="ARBA00005662"/>
    </source>
</evidence>
<gene>
    <name evidence="3" type="ORF">ENP34_03475</name>
</gene>
<comment type="caution">
    <text evidence="3">The sequence shown here is derived from an EMBL/GenBank/DDBJ whole genome shotgun (WGS) entry which is preliminary data.</text>
</comment>
<proteinExistence type="inferred from homology"/>